<keyword evidence="15" id="KW-1185">Reference proteome</keyword>
<dbReference type="Pfam" id="PF00350">
    <property type="entry name" value="Dynamin_N"/>
    <property type="match status" value="2"/>
</dbReference>
<feature type="coiled-coil region" evidence="10">
    <location>
        <begin position="178"/>
        <end position="205"/>
    </location>
</feature>
<feature type="domain" description="GED" evidence="12">
    <location>
        <begin position="1105"/>
        <end position="1196"/>
    </location>
</feature>
<comment type="similarity">
    <text evidence="9">Belongs to the TRAFAC class dynamin-like GTPase superfamily. Dynamin/Fzo/YdjA family.</text>
</comment>
<evidence type="ECO:0000256" key="7">
    <source>
        <dbReference type="ARBA" id="ARBA00023134"/>
    </source>
</evidence>
<evidence type="ECO:0000259" key="12">
    <source>
        <dbReference type="PROSITE" id="PS51388"/>
    </source>
</evidence>
<evidence type="ECO:0000256" key="8">
    <source>
        <dbReference type="ARBA" id="ARBA00023212"/>
    </source>
</evidence>
<dbReference type="AlphaFoldDB" id="A0A4S8IDX6"/>
<gene>
    <name evidence="14" type="ORF">C4D60_Mb02t22360</name>
</gene>
<dbReference type="SMART" id="SM00302">
    <property type="entry name" value="GED"/>
    <property type="match status" value="1"/>
</dbReference>
<dbReference type="EMBL" id="PYDT01000011">
    <property type="protein sequence ID" value="THU45854.1"/>
    <property type="molecule type" value="Genomic_DNA"/>
</dbReference>
<evidence type="ECO:0000256" key="1">
    <source>
        <dbReference type="ARBA" id="ARBA00004245"/>
    </source>
</evidence>
<sequence length="1196" mass="133117">MSDLFDDCGEGFVGEAAGGNATPTTQPAVLTASVSSRGEPKAGPTLRRRASMKPSLDVEEFINLLHGSDPVKVELNRLENEVRDKDRELSEAHAEIKALRLSERARERAVEELTEELTKLDEKLKLTESLLENRNLEIKKINDEKKAALAAQFAAEATLRRVHAAQKDDDMPPIEAILAPLEAELKLARQEIAKLQDDNRALDRLTKSKEAALLDAERTVQIALAKASLVDDLQNKNQELMKQIEICQEENKILDKMHRQKVAEVEKLSQTVRELEEAVLAGGAAANAVRDYQRKVQEMSEEMKTLDRELSRAKVTANRVAVVVANEWKDANDKVMPVKQWLEERRFMQGEMQQLRDKLAIAERTARSEAQLKEKFHLRLKVLEEGLRMSTSGTNRINVEGKNVSNGPSRRQSLGGADNIPKSANGFLSRRPSFQMRSSISSSTVLKHAKGASKSFDGGTRSLDRSKAFLNGAGLLLNKSSDATRDNVLQNSWKENPDDKTSEFPNVDADDCVSGLLYDMLQKEVISLRKACHEKDQSLKDKDDAIEMLAKKVDTLTKAMEVEAKKMRREVAAMEKEVAAMRVEKEQDNKSKRLGGSKGPTSSTSQLLPGRYDNSFPLATSLHRVILLPVALPLRRRRMATMESLIGLVNRIQRACTVLGDHGGEGSLWEALPSVAVVGGQSSGKSSVLESVVGRDFLPRGSGIVTRRPLVLQLHKTDAGTEYAEFLHAPRKKFTDFVVNLTLIDLPGLTKVAVEDQPESIVQDIENMVQSYVEKPNCIILAISPANQDIATSDAIKLGREVDPAGERTFGVLTKLDLMDKGTNALDVLEGRSYRLQHPWVGIVNRSQADINKNVDMIAARRKEQEYFATSPDYGHLAHKMGSEYLAKLLSQHLESVIRARIPSIIALINKTISELDAELDRLGRPIGVDSGAQLYTILEMCRAFDRIFKEHLDGGRPGGDRIYGVFDNQLPAALKKLPFDRHLSLHNVRKVISEADGYQPHLIAPEQGYRRLIDSSLGYFKGPAEASVDAELKRFPTLQADISAAANEALERFRDDSRKTVLRLVDMEASYLTVEFFRKLSHEPEKGSNPTSTPATDRYGDNHLRKIGSNVSAYVGMVCDTLKNTIPKAIVHSQVREAKRSLLNHFYAQVGGREKKQLGAMLDEDPTLMEKRDAIAKRLQLYTSARDEIDSVAWK</sequence>
<dbReference type="PANTHER" id="PTHR31246:SF17">
    <property type="entry name" value="MICROTUBULE-ASSOCIATED PROTEIN 70-2"/>
    <property type="match status" value="1"/>
</dbReference>
<keyword evidence="3" id="KW-0963">Cytoplasm</keyword>
<evidence type="ECO:0000256" key="10">
    <source>
        <dbReference type="SAM" id="Coils"/>
    </source>
</evidence>
<organism evidence="14 15">
    <name type="scientific">Musa balbisiana</name>
    <name type="common">Banana</name>
    <dbReference type="NCBI Taxonomy" id="52838"/>
    <lineage>
        <taxon>Eukaryota</taxon>
        <taxon>Viridiplantae</taxon>
        <taxon>Streptophyta</taxon>
        <taxon>Embryophyta</taxon>
        <taxon>Tracheophyta</taxon>
        <taxon>Spermatophyta</taxon>
        <taxon>Magnoliopsida</taxon>
        <taxon>Liliopsida</taxon>
        <taxon>Zingiberales</taxon>
        <taxon>Musaceae</taxon>
        <taxon>Musa</taxon>
    </lineage>
</organism>
<dbReference type="Pfam" id="PF07058">
    <property type="entry name" value="MAP70"/>
    <property type="match status" value="1"/>
</dbReference>
<feature type="coiled-coil region" evidence="10">
    <location>
        <begin position="230"/>
        <end position="372"/>
    </location>
</feature>
<dbReference type="InterPro" id="IPR045063">
    <property type="entry name" value="Dynamin_N"/>
</dbReference>
<dbReference type="InterPro" id="IPR022812">
    <property type="entry name" value="Dynamin"/>
</dbReference>
<comment type="subcellular location">
    <subcellularLocation>
        <location evidence="1">Cytoplasm</location>
        <location evidence="1">Cytoskeleton</location>
    </subcellularLocation>
</comment>
<accession>A0A4S8IDX6</accession>
<evidence type="ECO:0000259" key="13">
    <source>
        <dbReference type="PROSITE" id="PS51718"/>
    </source>
</evidence>
<dbReference type="InterPro" id="IPR027417">
    <property type="entry name" value="P-loop_NTPase"/>
</dbReference>
<feature type="compositionally biased region" description="Polar residues" evidence="11">
    <location>
        <begin position="396"/>
        <end position="412"/>
    </location>
</feature>
<dbReference type="GO" id="GO:0007010">
    <property type="term" value="P:cytoskeleton organization"/>
    <property type="evidence" value="ECO:0007669"/>
    <property type="project" value="InterPro"/>
</dbReference>
<feature type="region of interest" description="Disordered" evidence="11">
    <location>
        <begin position="396"/>
        <end position="433"/>
    </location>
</feature>
<dbReference type="GO" id="GO:0005874">
    <property type="term" value="C:microtubule"/>
    <property type="evidence" value="ECO:0007669"/>
    <property type="project" value="UniProtKB-KW"/>
</dbReference>
<evidence type="ECO:0008006" key="16">
    <source>
        <dbReference type="Google" id="ProtNLM"/>
    </source>
</evidence>
<reference evidence="14 15" key="1">
    <citation type="journal article" date="2019" name="Nat. Plants">
        <title>Genome sequencing of Musa balbisiana reveals subgenome evolution and function divergence in polyploid bananas.</title>
        <authorList>
            <person name="Yao X."/>
        </authorList>
    </citation>
    <scope>NUCLEOTIDE SEQUENCE [LARGE SCALE GENOMIC DNA]</scope>
    <source>
        <strain evidence="15">cv. DH-PKW</strain>
        <tissue evidence="14">Leaves</tissue>
    </source>
</reference>
<name>A0A4S8IDX6_MUSBA</name>
<evidence type="ECO:0000313" key="15">
    <source>
        <dbReference type="Proteomes" id="UP000317650"/>
    </source>
</evidence>
<dbReference type="PROSITE" id="PS00410">
    <property type="entry name" value="G_DYNAMIN_1"/>
    <property type="match status" value="1"/>
</dbReference>
<keyword evidence="5 9" id="KW-0547">Nucleotide-binding</keyword>
<dbReference type="GO" id="GO:0005737">
    <property type="term" value="C:cytoplasm"/>
    <property type="evidence" value="ECO:0007669"/>
    <property type="project" value="UniProtKB-ARBA"/>
</dbReference>
<dbReference type="InterPro" id="IPR009768">
    <property type="entry name" value="MAP70"/>
</dbReference>
<dbReference type="PANTHER" id="PTHR31246">
    <property type="entry name" value="MICROTUBULE-ASSOCIATED PROTEIN 70-2"/>
    <property type="match status" value="1"/>
</dbReference>
<dbReference type="CDD" id="cd08771">
    <property type="entry name" value="DLP_1"/>
    <property type="match status" value="1"/>
</dbReference>
<evidence type="ECO:0000256" key="5">
    <source>
        <dbReference type="ARBA" id="ARBA00022741"/>
    </source>
</evidence>
<dbReference type="SMART" id="SM00053">
    <property type="entry name" value="DYNc"/>
    <property type="match status" value="1"/>
</dbReference>
<dbReference type="Pfam" id="PF02212">
    <property type="entry name" value="GED"/>
    <property type="match status" value="1"/>
</dbReference>
<feature type="compositionally biased region" description="Basic and acidic residues" evidence="11">
    <location>
        <begin position="582"/>
        <end position="591"/>
    </location>
</feature>
<dbReference type="InterPro" id="IPR003130">
    <property type="entry name" value="GED"/>
</dbReference>
<dbReference type="STRING" id="52838.A0A4S8IDX6"/>
<dbReference type="InterPro" id="IPR030381">
    <property type="entry name" value="G_DYNAMIN_dom"/>
</dbReference>
<dbReference type="Gene3D" id="1.20.120.1240">
    <property type="entry name" value="Dynamin, middle domain"/>
    <property type="match status" value="1"/>
</dbReference>
<feature type="coiled-coil region" evidence="10">
    <location>
        <begin position="75"/>
        <end position="130"/>
    </location>
</feature>
<dbReference type="PRINTS" id="PR00195">
    <property type="entry name" value="DYNAMIN"/>
</dbReference>
<dbReference type="PROSITE" id="PS51388">
    <property type="entry name" value="GED"/>
    <property type="match status" value="1"/>
</dbReference>
<evidence type="ECO:0000256" key="3">
    <source>
        <dbReference type="ARBA" id="ARBA00022490"/>
    </source>
</evidence>
<dbReference type="GO" id="GO:0003924">
    <property type="term" value="F:GTPase activity"/>
    <property type="evidence" value="ECO:0007669"/>
    <property type="project" value="InterPro"/>
</dbReference>
<dbReference type="InterPro" id="IPR019762">
    <property type="entry name" value="Dynamin_GTPase_CS"/>
</dbReference>
<keyword evidence="8" id="KW-0206">Cytoskeleton</keyword>
<keyword evidence="4" id="KW-0493">Microtubule</keyword>
<dbReference type="PROSITE" id="PS51718">
    <property type="entry name" value="G_DYNAMIN_2"/>
    <property type="match status" value="1"/>
</dbReference>
<evidence type="ECO:0000256" key="11">
    <source>
        <dbReference type="SAM" id="MobiDB-lite"/>
    </source>
</evidence>
<dbReference type="Pfam" id="PF01031">
    <property type="entry name" value="Dynamin_M"/>
    <property type="match status" value="1"/>
</dbReference>
<dbReference type="SUPFAM" id="SSF52540">
    <property type="entry name" value="P-loop containing nucleoside triphosphate hydrolases"/>
    <property type="match status" value="1"/>
</dbReference>
<evidence type="ECO:0000256" key="2">
    <source>
        <dbReference type="ARBA" id="ARBA00008825"/>
    </source>
</evidence>
<feature type="region of interest" description="Disordered" evidence="11">
    <location>
        <begin position="582"/>
        <end position="610"/>
    </location>
</feature>
<proteinExistence type="inferred from homology"/>
<dbReference type="GO" id="GO:0008017">
    <property type="term" value="F:microtubule binding"/>
    <property type="evidence" value="ECO:0007669"/>
    <property type="project" value="InterPro"/>
</dbReference>
<dbReference type="Proteomes" id="UP000317650">
    <property type="component" value="Chromosome 2"/>
</dbReference>
<evidence type="ECO:0000313" key="14">
    <source>
        <dbReference type="EMBL" id="THU45854.1"/>
    </source>
</evidence>
<protein>
    <recommendedName>
        <fullName evidence="16">Dynamin-type G domain-containing protein</fullName>
    </recommendedName>
</protein>
<keyword evidence="7 9" id="KW-0342">GTP-binding</keyword>
<dbReference type="InterPro" id="IPR001401">
    <property type="entry name" value="Dynamin_GTPase"/>
</dbReference>
<feature type="domain" description="Dynamin-type G" evidence="13">
    <location>
        <begin position="738"/>
        <end position="903"/>
    </location>
</feature>
<evidence type="ECO:0000256" key="6">
    <source>
        <dbReference type="ARBA" id="ARBA00023054"/>
    </source>
</evidence>
<dbReference type="InterPro" id="IPR000375">
    <property type="entry name" value="Dynamin_stalk"/>
</dbReference>
<evidence type="ECO:0000256" key="9">
    <source>
        <dbReference type="RuleBase" id="RU003932"/>
    </source>
</evidence>
<dbReference type="InterPro" id="IPR020850">
    <property type="entry name" value="GED_dom"/>
</dbReference>
<evidence type="ECO:0000256" key="4">
    <source>
        <dbReference type="ARBA" id="ARBA00022701"/>
    </source>
</evidence>
<dbReference type="Gene3D" id="3.40.50.300">
    <property type="entry name" value="P-loop containing nucleotide triphosphate hydrolases"/>
    <property type="match status" value="2"/>
</dbReference>
<dbReference type="GO" id="GO:0005525">
    <property type="term" value="F:GTP binding"/>
    <property type="evidence" value="ECO:0007669"/>
    <property type="project" value="UniProtKB-KW"/>
</dbReference>
<comment type="similarity">
    <text evidence="2">Belongs to the MAP70 family.</text>
</comment>
<comment type="caution">
    <text evidence="14">The sequence shown here is derived from an EMBL/GenBank/DDBJ whole genome shotgun (WGS) entry which is preliminary data.</text>
</comment>
<keyword evidence="6 10" id="KW-0175">Coiled coil</keyword>